<gene>
    <name evidence="1" type="ORF">C8D99_11613</name>
</gene>
<evidence type="ECO:0000313" key="1">
    <source>
        <dbReference type="EMBL" id="TDY57037.1"/>
    </source>
</evidence>
<proteinExistence type="predicted"/>
<dbReference type="AlphaFoldDB" id="A0A4R8M5Z1"/>
<dbReference type="OrthoDB" id="5264at2"/>
<comment type="caution">
    <text evidence="1">The sequence shown here is derived from an EMBL/GenBank/DDBJ whole genome shotgun (WGS) entry which is preliminary data.</text>
</comment>
<dbReference type="RefSeq" id="WP_133958266.1">
    <property type="nucleotide sequence ID" value="NZ_SORI01000016.1"/>
</dbReference>
<keyword evidence="2" id="KW-1185">Reference proteome</keyword>
<accession>A0A4R8M5Z1</accession>
<dbReference type="EMBL" id="SORI01000016">
    <property type="protein sequence ID" value="TDY57037.1"/>
    <property type="molecule type" value="Genomic_DNA"/>
</dbReference>
<dbReference type="Proteomes" id="UP000295066">
    <property type="component" value="Unassembled WGS sequence"/>
</dbReference>
<evidence type="ECO:0000313" key="2">
    <source>
        <dbReference type="Proteomes" id="UP000295066"/>
    </source>
</evidence>
<organism evidence="1 2">
    <name type="scientific">Aminivibrio pyruvatiphilus</name>
    <dbReference type="NCBI Taxonomy" id="1005740"/>
    <lineage>
        <taxon>Bacteria</taxon>
        <taxon>Thermotogati</taxon>
        <taxon>Synergistota</taxon>
        <taxon>Synergistia</taxon>
        <taxon>Synergistales</taxon>
        <taxon>Aminobacteriaceae</taxon>
        <taxon>Aminivibrio</taxon>
    </lineage>
</organism>
<protein>
    <submittedName>
        <fullName evidence="1">Uncharacterized protein</fullName>
    </submittedName>
</protein>
<reference evidence="1 2" key="1">
    <citation type="submission" date="2019-03" db="EMBL/GenBank/DDBJ databases">
        <title>Genomic Encyclopedia of Type Strains, Phase IV (KMG-IV): sequencing the most valuable type-strain genomes for metagenomic binning, comparative biology and taxonomic classification.</title>
        <authorList>
            <person name="Goeker M."/>
        </authorList>
    </citation>
    <scope>NUCLEOTIDE SEQUENCE [LARGE SCALE GENOMIC DNA]</scope>
    <source>
        <strain evidence="1 2">DSM 25964</strain>
    </source>
</reference>
<name>A0A4R8M5Z1_9BACT</name>
<sequence length="130" mass="14537">MTSAPETGTERPAASSDDWRYSRDRVLLYVRALDLPPFRGLDLAVESLKSAGPASASEAMKKLRELLAENGLDRGIRDGEGRHLASVPPLNRGVMVAAPLERAPWKSAFARFLRRWRRNLFGPWERNGHA</sequence>